<proteinExistence type="predicted"/>
<evidence type="ECO:0000313" key="3">
    <source>
        <dbReference type="Proteomes" id="UP001205867"/>
    </source>
</evidence>
<sequence length="202" mass="22009">MNDVHSLGRLIASAQERNGWSLRDLAARAEHAGYDMSHTSFARLKSTPVTSIKGENITMLALVLKVPVAHVATAALESMGVELDSALHPSILDVVQESPDLSMYDQELLTAVLRVMLDRRRTDQYDEHDHSDQHQDRERGTAERGGALGGDPGVEHKTAVAGALADFDLAAHPDFELARDRQAREWGDVGLESQDVKGGHDG</sequence>
<gene>
    <name evidence="2" type="ORF">M3A82_008995</name>
</gene>
<feature type="compositionally biased region" description="Basic and acidic residues" evidence="1">
    <location>
        <begin position="123"/>
        <end position="142"/>
    </location>
</feature>
<name>A0AAP3ETE7_MICLU</name>
<dbReference type="RefSeq" id="WP_363739875.1">
    <property type="nucleotide sequence ID" value="NZ_JBFBLY010000016.1"/>
</dbReference>
<comment type="caution">
    <text evidence="2">The sequence shown here is derived from an EMBL/GenBank/DDBJ whole genome shotgun (WGS) entry which is preliminary data.</text>
</comment>
<dbReference type="AlphaFoldDB" id="A0AAP3ETE7"/>
<organism evidence="2 3">
    <name type="scientific">Micrococcus luteus</name>
    <name type="common">Micrococcus lysodeikticus</name>
    <dbReference type="NCBI Taxonomy" id="1270"/>
    <lineage>
        <taxon>Bacteria</taxon>
        <taxon>Bacillati</taxon>
        <taxon>Actinomycetota</taxon>
        <taxon>Actinomycetes</taxon>
        <taxon>Micrococcales</taxon>
        <taxon>Micrococcaceae</taxon>
        <taxon>Micrococcus</taxon>
    </lineage>
</organism>
<accession>A0AAP3ETE7</accession>
<dbReference type="Proteomes" id="UP001205867">
    <property type="component" value="Unassembled WGS sequence"/>
</dbReference>
<evidence type="ECO:0000313" key="2">
    <source>
        <dbReference type="EMBL" id="MCV7629469.1"/>
    </source>
</evidence>
<evidence type="ECO:0000256" key="1">
    <source>
        <dbReference type="SAM" id="MobiDB-lite"/>
    </source>
</evidence>
<dbReference type="EMBL" id="JALXKZ020000023">
    <property type="protein sequence ID" value="MCV7629469.1"/>
    <property type="molecule type" value="Genomic_DNA"/>
</dbReference>
<protein>
    <submittedName>
        <fullName evidence="2">Uncharacterized protein</fullName>
    </submittedName>
</protein>
<feature type="region of interest" description="Disordered" evidence="1">
    <location>
        <begin position="123"/>
        <end position="155"/>
    </location>
</feature>
<reference evidence="2" key="1">
    <citation type="submission" date="2023-06" db="EMBL/GenBank/DDBJ databases">
        <title>lsaBGC provides a comprehensive framework for evolutionary analysis of biosynthetic gene clusters within focal taxa.</title>
        <authorList>
            <person name="Salamzade R."/>
            <person name="Sandstrom S."/>
            <person name="Kalan L.R."/>
        </authorList>
    </citation>
    <scope>NUCLEOTIDE SEQUENCE</scope>
    <source>
        <strain evidence="2">P3-SID899</strain>
    </source>
</reference>